<gene>
    <name evidence="2" type="ORF">EV678_1233</name>
</gene>
<organism evidence="2 3">
    <name type="scientific">Azospira oryzae</name>
    <dbReference type="NCBI Taxonomy" id="146939"/>
    <lineage>
        <taxon>Bacteria</taxon>
        <taxon>Pseudomonadati</taxon>
        <taxon>Pseudomonadota</taxon>
        <taxon>Betaproteobacteria</taxon>
        <taxon>Rhodocyclales</taxon>
        <taxon>Rhodocyclaceae</taxon>
        <taxon>Azospira</taxon>
    </lineage>
</organism>
<dbReference type="RefSeq" id="WP_130458857.1">
    <property type="nucleotide sequence ID" value="NZ_SHKM01000001.1"/>
</dbReference>
<feature type="transmembrane region" description="Helical" evidence="1">
    <location>
        <begin position="76"/>
        <end position="95"/>
    </location>
</feature>
<feature type="transmembrane region" description="Helical" evidence="1">
    <location>
        <begin position="323"/>
        <end position="342"/>
    </location>
</feature>
<keyword evidence="1" id="KW-1133">Transmembrane helix</keyword>
<comment type="caution">
    <text evidence="2">The sequence shown here is derived from an EMBL/GenBank/DDBJ whole genome shotgun (WGS) entry which is preliminary data.</text>
</comment>
<accession>A0ABY0IV31</accession>
<dbReference type="Proteomes" id="UP000292136">
    <property type="component" value="Unassembled WGS sequence"/>
</dbReference>
<sequence length="547" mass="59089">MIDRHFPGPATRYPVPFRGLPLLLLLALFLLPGLVGHDPWKAEDATHLGIVWRLLQGDGGLVLQLGRDAWPDAMPLYYWTAALAAKAFAWLLPWFDGARLATALYAALTLGFLALASRELHGRDESASAPLLLAGCIGLLVHSHEAQPAIAFLAAQAATLAGLTLLRRHPWSGALVFGGGALTAFLAAGLAALPGLLLPLVLLPWLAPRKTLVVPLLLLSLALSAIGPLLWSVLLTPAQAGVWWNGELAQLRSLEASWRNALVLLNMLPWYAWPALPLALWTLWARRREWLTATPAPALLLPLAAFLASFLTVVSTVDAKSVAALPLLPPLALLGAGGIKTLRRGATNLFDWFGMMTFTVAAALIWLGWSAMVFGLPPKIARNFVKLAPGFEGSFALFPVLFALALSAAWFWLIFSSPRSPYRGLTHWTAGVTLLWGLVAALWFPWVDYGKSYRPVVAGLTQALPAKHGCVAVRGELSPALKASLDIFGDLRPLPLASSEGKRCDWMLALVPVKSSGTAGTGWERVWEGARPGDKTERLRLYQRRAG</sequence>
<feature type="transmembrane region" description="Helical" evidence="1">
    <location>
        <begin position="149"/>
        <end position="166"/>
    </location>
</feature>
<feature type="transmembrane region" description="Helical" evidence="1">
    <location>
        <begin position="172"/>
        <end position="205"/>
    </location>
</feature>
<reference evidence="2 3" key="1">
    <citation type="submission" date="2019-02" db="EMBL/GenBank/DDBJ databases">
        <title>Genomic Encyclopedia of Type Strains, Phase IV (KMG-IV): sequencing the most valuable type-strain genomes for metagenomic binning, comparative biology and taxonomic classification.</title>
        <authorList>
            <person name="Goeker M."/>
        </authorList>
    </citation>
    <scope>NUCLEOTIDE SEQUENCE [LARGE SCALE GENOMIC DNA]</scope>
    <source>
        <strain evidence="2 3">DSM 21223</strain>
    </source>
</reference>
<feature type="transmembrane region" description="Helical" evidence="1">
    <location>
        <begin position="296"/>
        <end position="317"/>
    </location>
</feature>
<feature type="transmembrane region" description="Helical" evidence="1">
    <location>
        <begin position="102"/>
        <end position="120"/>
    </location>
</feature>
<keyword evidence="1" id="KW-0472">Membrane</keyword>
<evidence type="ECO:0000313" key="3">
    <source>
        <dbReference type="Proteomes" id="UP000292136"/>
    </source>
</evidence>
<evidence type="ECO:0000313" key="2">
    <source>
        <dbReference type="EMBL" id="RZT90419.1"/>
    </source>
</evidence>
<feature type="transmembrane region" description="Helical" evidence="1">
    <location>
        <begin position="212"/>
        <end position="234"/>
    </location>
</feature>
<dbReference type="EMBL" id="SHKM01000001">
    <property type="protein sequence ID" value="RZT90419.1"/>
    <property type="molecule type" value="Genomic_DNA"/>
</dbReference>
<keyword evidence="1" id="KW-0812">Transmembrane</keyword>
<protein>
    <submittedName>
        <fullName evidence="2">4-amino-4-deoxy-L-arabinose transferase-like glycosyltransferase</fullName>
    </submittedName>
</protein>
<feature type="transmembrane region" description="Helical" evidence="1">
    <location>
        <begin position="427"/>
        <end position="446"/>
    </location>
</feature>
<feature type="transmembrane region" description="Helical" evidence="1">
    <location>
        <begin position="261"/>
        <end position="284"/>
    </location>
</feature>
<name>A0ABY0IV31_9RHOO</name>
<feature type="transmembrane region" description="Helical" evidence="1">
    <location>
        <begin position="395"/>
        <end position="415"/>
    </location>
</feature>
<keyword evidence="3" id="KW-1185">Reference proteome</keyword>
<evidence type="ECO:0000256" key="1">
    <source>
        <dbReference type="SAM" id="Phobius"/>
    </source>
</evidence>
<proteinExistence type="predicted"/>
<feature type="transmembrane region" description="Helical" evidence="1">
    <location>
        <begin position="349"/>
        <end position="375"/>
    </location>
</feature>